<dbReference type="SUPFAM" id="SSF53383">
    <property type="entry name" value="PLP-dependent transferases"/>
    <property type="match status" value="1"/>
</dbReference>
<gene>
    <name evidence="7" type="ORF">PGLA_22055</name>
</gene>
<dbReference type="EMBL" id="LVJH01000061">
    <property type="protein sequence ID" value="OAB35292.1"/>
    <property type="molecule type" value="Genomic_DNA"/>
</dbReference>
<evidence type="ECO:0000313" key="7">
    <source>
        <dbReference type="EMBL" id="OAB35292.1"/>
    </source>
</evidence>
<keyword evidence="4 7" id="KW-0456">Lyase</keyword>
<dbReference type="PANTHER" id="PTHR43525">
    <property type="entry name" value="PROTEIN MALY"/>
    <property type="match status" value="1"/>
</dbReference>
<comment type="cofactor">
    <cofactor evidence="1">
        <name>pyridoxal 5'-phosphate</name>
        <dbReference type="ChEBI" id="CHEBI:597326"/>
    </cofactor>
</comment>
<proteinExistence type="inferred from homology"/>
<feature type="domain" description="Aminotransferase class I/classII large" evidence="6">
    <location>
        <begin position="40"/>
        <end position="388"/>
    </location>
</feature>
<dbReference type="GO" id="GO:0047804">
    <property type="term" value="F:cysteine-S-conjugate beta-lyase activity"/>
    <property type="evidence" value="ECO:0007669"/>
    <property type="project" value="UniProtKB-EC"/>
</dbReference>
<dbReference type="GO" id="GO:0030170">
    <property type="term" value="F:pyridoxal phosphate binding"/>
    <property type="evidence" value="ECO:0007669"/>
    <property type="project" value="InterPro"/>
</dbReference>
<evidence type="ECO:0000256" key="3">
    <source>
        <dbReference type="ARBA" id="ARBA00022898"/>
    </source>
</evidence>
<dbReference type="STRING" id="494026.PGLA_22055"/>
<sequence length="393" mass="44613">MNYNFDNTISRENTNSEKWDPAIIKRLHGLEGEGILPLWVADMDFRVPQVIIDALMKKVEHGIFGYSSPLDDYYAALAWWQKSRHDWEIKAEWVTTTPGIVPGLNFIIRALSDEGDKVIIQEPVYYPFRQAIENNNRVVANNHLIVQDGHYVMDYDDLEELASDPKTKILILCSPHNPMGIIWSSEQLRKLGEICNENDVIVVSDEIHNDLILPGNKHFTYALLGEEFANNAIICTAPSKTFNIAGLQTSNIIIPNQQLKEKIDSEMKKSSIMDPNLFGIVATTAAYTEEGAAWLDQLLAYLESNAEFINEFVKTRMPHVKFVKPQGTYLAWLDFKETAICEDLENRIFEETKVLLDGGSWFGSAGEGYMRINFACPRSILSEALERIAAMME</sequence>
<dbReference type="InterPro" id="IPR027619">
    <property type="entry name" value="C-S_lyase_PatB-like"/>
</dbReference>
<evidence type="ECO:0000256" key="1">
    <source>
        <dbReference type="ARBA" id="ARBA00001933"/>
    </source>
</evidence>
<organism evidence="7 8">
    <name type="scientific">Paenibacillus glacialis</name>
    <dbReference type="NCBI Taxonomy" id="494026"/>
    <lineage>
        <taxon>Bacteria</taxon>
        <taxon>Bacillati</taxon>
        <taxon>Bacillota</taxon>
        <taxon>Bacilli</taxon>
        <taxon>Bacillales</taxon>
        <taxon>Paenibacillaceae</taxon>
        <taxon>Paenibacillus</taxon>
    </lineage>
</organism>
<dbReference type="Gene3D" id="3.40.640.10">
    <property type="entry name" value="Type I PLP-dependent aspartate aminotransferase-like (Major domain)"/>
    <property type="match status" value="1"/>
</dbReference>
<dbReference type="OrthoDB" id="9802872at2"/>
<dbReference type="Proteomes" id="UP000076967">
    <property type="component" value="Unassembled WGS sequence"/>
</dbReference>
<dbReference type="EC" id="4.4.1.13" evidence="2"/>
<dbReference type="AlphaFoldDB" id="A0A168EKW3"/>
<name>A0A168EKW3_9BACL</name>
<dbReference type="PANTHER" id="PTHR43525:SF1">
    <property type="entry name" value="PROTEIN MALY"/>
    <property type="match status" value="1"/>
</dbReference>
<evidence type="ECO:0000259" key="6">
    <source>
        <dbReference type="Pfam" id="PF00155"/>
    </source>
</evidence>
<evidence type="ECO:0000256" key="2">
    <source>
        <dbReference type="ARBA" id="ARBA00012224"/>
    </source>
</evidence>
<evidence type="ECO:0000256" key="4">
    <source>
        <dbReference type="ARBA" id="ARBA00023239"/>
    </source>
</evidence>
<dbReference type="RefSeq" id="WP_068537189.1">
    <property type="nucleotide sequence ID" value="NZ_LVJH01000061.1"/>
</dbReference>
<comment type="similarity">
    <text evidence="5">Belongs to the class-II pyridoxal-phosphate-dependent aminotransferase family. MalY/PatB cystathionine beta-lyase subfamily.</text>
</comment>
<dbReference type="InterPro" id="IPR004839">
    <property type="entry name" value="Aminotransferase_I/II_large"/>
</dbReference>
<evidence type="ECO:0000256" key="5">
    <source>
        <dbReference type="ARBA" id="ARBA00037974"/>
    </source>
</evidence>
<dbReference type="Gene3D" id="3.90.1150.10">
    <property type="entry name" value="Aspartate Aminotransferase, domain 1"/>
    <property type="match status" value="1"/>
</dbReference>
<dbReference type="Pfam" id="PF00155">
    <property type="entry name" value="Aminotran_1_2"/>
    <property type="match status" value="1"/>
</dbReference>
<evidence type="ECO:0000313" key="8">
    <source>
        <dbReference type="Proteomes" id="UP000076967"/>
    </source>
</evidence>
<protein>
    <recommendedName>
        <fullName evidence="2">cysteine-S-conjugate beta-lyase</fullName>
        <ecNumber evidence="2">4.4.1.13</ecNumber>
    </recommendedName>
</protein>
<dbReference type="InterPro" id="IPR015421">
    <property type="entry name" value="PyrdxlP-dep_Trfase_major"/>
</dbReference>
<comment type="caution">
    <text evidence="7">The sequence shown here is derived from an EMBL/GenBank/DDBJ whole genome shotgun (WGS) entry which is preliminary data.</text>
</comment>
<accession>A0A168EKW3</accession>
<dbReference type="NCBIfam" id="TIGR04350">
    <property type="entry name" value="C_S_lyase_PatB"/>
    <property type="match status" value="1"/>
</dbReference>
<keyword evidence="3" id="KW-0663">Pyridoxal phosphate</keyword>
<dbReference type="InterPro" id="IPR051798">
    <property type="entry name" value="Class-II_PLP-Dep_Aminotrans"/>
</dbReference>
<reference evidence="7 8" key="1">
    <citation type="submission" date="2016-03" db="EMBL/GenBank/DDBJ databases">
        <title>Draft genome sequence of Paenibacillus glacialis DSM 22343.</title>
        <authorList>
            <person name="Shin S.-K."/>
            <person name="Yi H."/>
        </authorList>
    </citation>
    <scope>NUCLEOTIDE SEQUENCE [LARGE SCALE GENOMIC DNA]</scope>
    <source>
        <strain evidence="7 8">DSM 22343</strain>
    </source>
</reference>
<dbReference type="CDD" id="cd00609">
    <property type="entry name" value="AAT_like"/>
    <property type="match status" value="1"/>
</dbReference>
<keyword evidence="8" id="KW-1185">Reference proteome</keyword>
<dbReference type="InterPro" id="IPR015424">
    <property type="entry name" value="PyrdxlP-dep_Trfase"/>
</dbReference>
<dbReference type="InterPro" id="IPR015422">
    <property type="entry name" value="PyrdxlP-dep_Trfase_small"/>
</dbReference>